<dbReference type="NCBIfam" id="TIGR00229">
    <property type="entry name" value="sensory_box"/>
    <property type="match status" value="1"/>
</dbReference>
<feature type="domain" description="PAS" evidence="1">
    <location>
        <begin position="6"/>
        <end position="58"/>
    </location>
</feature>
<dbReference type="Gene3D" id="3.30.450.20">
    <property type="entry name" value="PAS domain"/>
    <property type="match status" value="1"/>
</dbReference>
<dbReference type="InterPro" id="IPR013767">
    <property type="entry name" value="PAS_fold"/>
</dbReference>
<evidence type="ECO:0000313" key="4">
    <source>
        <dbReference type="Proteomes" id="UP001523262"/>
    </source>
</evidence>
<dbReference type="EMBL" id="JAMQCR010000001">
    <property type="protein sequence ID" value="MCM2532884.1"/>
    <property type="molecule type" value="Genomic_DNA"/>
</dbReference>
<evidence type="ECO:0000259" key="1">
    <source>
        <dbReference type="PROSITE" id="PS50112"/>
    </source>
</evidence>
<gene>
    <name evidence="3" type="ORF">NDK43_11410</name>
</gene>
<feature type="domain" description="PAC" evidence="2">
    <location>
        <begin position="64"/>
        <end position="125"/>
    </location>
</feature>
<evidence type="ECO:0000313" key="3">
    <source>
        <dbReference type="EMBL" id="MCM2532884.1"/>
    </source>
</evidence>
<dbReference type="InterPro" id="IPR000014">
    <property type="entry name" value="PAS"/>
</dbReference>
<protein>
    <submittedName>
        <fullName evidence="3">PAS domain S-box protein</fullName>
    </submittedName>
</protein>
<reference evidence="3 4" key="1">
    <citation type="submission" date="2022-06" db="EMBL/GenBank/DDBJ databases">
        <authorList>
            <person name="Jeon C.O."/>
        </authorList>
    </citation>
    <scope>NUCLEOTIDE SEQUENCE [LARGE SCALE GENOMIC DNA]</scope>
    <source>
        <strain evidence="3 4">KCTC 13943</strain>
    </source>
</reference>
<dbReference type="SUPFAM" id="SSF55785">
    <property type="entry name" value="PYP-like sensor domain (PAS domain)"/>
    <property type="match status" value="1"/>
</dbReference>
<dbReference type="Proteomes" id="UP001523262">
    <property type="component" value="Unassembled WGS sequence"/>
</dbReference>
<accession>A0ABT0WBG6</accession>
<dbReference type="SMART" id="SM00091">
    <property type="entry name" value="PAS"/>
    <property type="match status" value="1"/>
</dbReference>
<dbReference type="Pfam" id="PF00989">
    <property type="entry name" value="PAS"/>
    <property type="match status" value="1"/>
</dbReference>
<dbReference type="PROSITE" id="PS50112">
    <property type="entry name" value="PAS"/>
    <property type="match status" value="1"/>
</dbReference>
<comment type="caution">
    <text evidence="3">The sequence shown here is derived from an EMBL/GenBank/DDBJ whole genome shotgun (WGS) entry which is preliminary data.</text>
</comment>
<dbReference type="PROSITE" id="PS50113">
    <property type="entry name" value="PAC"/>
    <property type="match status" value="1"/>
</dbReference>
<organism evidence="3 4">
    <name type="scientific">Neobacillus pocheonensis</name>
    <dbReference type="NCBI Taxonomy" id="363869"/>
    <lineage>
        <taxon>Bacteria</taxon>
        <taxon>Bacillati</taxon>
        <taxon>Bacillota</taxon>
        <taxon>Bacilli</taxon>
        <taxon>Bacillales</taxon>
        <taxon>Bacillaceae</taxon>
        <taxon>Neobacillus</taxon>
    </lineage>
</organism>
<name>A0ABT0WBG6_9BACI</name>
<proteinExistence type="predicted"/>
<keyword evidence="4" id="KW-1185">Reference proteome</keyword>
<sequence>MFQTLNKKQMLSILEFSTDGIYVVDRHGITLFVNQAYEQITGFSREHLVGRHMKDLVHDGYIDQSASLQVLRDKKKSSLLQTIAHTKEVIVTGNPVFAEDGTIEMIVTSVRDVTQLNSLQKDLSKANTFSKMQNYRFTFTTDEEENRFLFRNIQMKKIYEKVTQIAPFPTSVLLTGHQE</sequence>
<dbReference type="CDD" id="cd00130">
    <property type="entry name" value="PAS"/>
    <property type="match status" value="1"/>
</dbReference>
<dbReference type="InterPro" id="IPR000700">
    <property type="entry name" value="PAS-assoc_C"/>
</dbReference>
<dbReference type="InterPro" id="IPR035965">
    <property type="entry name" value="PAS-like_dom_sf"/>
</dbReference>
<evidence type="ECO:0000259" key="2">
    <source>
        <dbReference type="PROSITE" id="PS50113"/>
    </source>
</evidence>